<reference evidence="2 3" key="1">
    <citation type="journal article" date="2021" name="Hortic Res">
        <title>Chromosome-scale assembly of the Dendrobium chrysotoxum genome enhances the understanding of orchid evolution.</title>
        <authorList>
            <person name="Zhang Y."/>
            <person name="Zhang G.Q."/>
            <person name="Zhang D."/>
            <person name="Liu X.D."/>
            <person name="Xu X.Y."/>
            <person name="Sun W.H."/>
            <person name="Yu X."/>
            <person name="Zhu X."/>
            <person name="Wang Z.W."/>
            <person name="Zhao X."/>
            <person name="Zhong W.Y."/>
            <person name="Chen H."/>
            <person name="Yin W.L."/>
            <person name="Huang T."/>
            <person name="Niu S.C."/>
            <person name="Liu Z.J."/>
        </authorList>
    </citation>
    <scope>NUCLEOTIDE SEQUENCE [LARGE SCALE GENOMIC DNA]</scope>
    <source>
        <strain evidence="2">Lindl</strain>
    </source>
</reference>
<dbReference type="Proteomes" id="UP000775213">
    <property type="component" value="Unassembled WGS sequence"/>
</dbReference>
<sequence>MSIVKWEKLKDLPIPLYIRVEDILRILNIPNIDNLHYDTCYMGKYVEEEYLLKDHVEESRDHIYVVGVNALECECIEEGFIHDFLKGVRLVQYKTGAKIEGLTPSQASNYSPSDSCDNDSKGELRKDFASEDDDVEIV</sequence>
<dbReference type="EMBL" id="JAGFBR010000010">
    <property type="protein sequence ID" value="KAH0460427.1"/>
    <property type="molecule type" value="Genomic_DNA"/>
</dbReference>
<proteinExistence type="predicted"/>
<evidence type="ECO:0000256" key="1">
    <source>
        <dbReference type="SAM" id="MobiDB-lite"/>
    </source>
</evidence>
<name>A0AAV7GY15_DENCH</name>
<evidence type="ECO:0000313" key="2">
    <source>
        <dbReference type="EMBL" id="KAH0460427.1"/>
    </source>
</evidence>
<feature type="compositionally biased region" description="Basic and acidic residues" evidence="1">
    <location>
        <begin position="118"/>
        <end position="129"/>
    </location>
</feature>
<evidence type="ECO:0000313" key="3">
    <source>
        <dbReference type="Proteomes" id="UP000775213"/>
    </source>
</evidence>
<dbReference type="AlphaFoldDB" id="A0AAV7GY15"/>
<accession>A0AAV7GY15</accession>
<gene>
    <name evidence="2" type="ORF">IEQ34_011090</name>
</gene>
<feature type="region of interest" description="Disordered" evidence="1">
    <location>
        <begin position="102"/>
        <end position="138"/>
    </location>
</feature>
<organism evidence="2 3">
    <name type="scientific">Dendrobium chrysotoxum</name>
    <name type="common">Orchid</name>
    <dbReference type="NCBI Taxonomy" id="161865"/>
    <lineage>
        <taxon>Eukaryota</taxon>
        <taxon>Viridiplantae</taxon>
        <taxon>Streptophyta</taxon>
        <taxon>Embryophyta</taxon>
        <taxon>Tracheophyta</taxon>
        <taxon>Spermatophyta</taxon>
        <taxon>Magnoliopsida</taxon>
        <taxon>Liliopsida</taxon>
        <taxon>Asparagales</taxon>
        <taxon>Orchidaceae</taxon>
        <taxon>Epidendroideae</taxon>
        <taxon>Malaxideae</taxon>
        <taxon>Dendrobiinae</taxon>
        <taxon>Dendrobium</taxon>
    </lineage>
</organism>
<comment type="caution">
    <text evidence="2">The sequence shown here is derived from an EMBL/GenBank/DDBJ whole genome shotgun (WGS) entry which is preliminary data.</text>
</comment>
<keyword evidence="3" id="KW-1185">Reference proteome</keyword>
<feature type="compositionally biased region" description="Polar residues" evidence="1">
    <location>
        <begin position="103"/>
        <end position="115"/>
    </location>
</feature>
<protein>
    <submittedName>
        <fullName evidence="2">Uncharacterized protein</fullName>
    </submittedName>
</protein>